<evidence type="ECO:0000313" key="5">
    <source>
        <dbReference type="Proteomes" id="UP000530850"/>
    </source>
</evidence>
<reference evidence="2 5" key="2">
    <citation type="submission" date="2020-08" db="EMBL/GenBank/DDBJ databases">
        <title>Sequencing the genomes of 1000 actinobacteria strains.</title>
        <authorList>
            <person name="Klenk H.-P."/>
        </authorList>
    </citation>
    <scope>NUCLEOTIDE SEQUENCE [LARGE SCALE GENOMIC DNA]</scope>
    <source>
        <strain evidence="2 5">DSM 22242</strain>
    </source>
</reference>
<evidence type="ECO:0000256" key="1">
    <source>
        <dbReference type="SAM" id="Coils"/>
    </source>
</evidence>
<organism evidence="2 5">
    <name type="scientific">Parvibacter caecicola</name>
    <dbReference type="NCBI Taxonomy" id="747645"/>
    <lineage>
        <taxon>Bacteria</taxon>
        <taxon>Bacillati</taxon>
        <taxon>Actinomycetota</taxon>
        <taxon>Coriobacteriia</taxon>
        <taxon>Coriobacteriales</taxon>
        <taxon>Coriobacteriaceae</taxon>
        <taxon>Parvibacter</taxon>
    </lineage>
</organism>
<evidence type="ECO:0000313" key="2">
    <source>
        <dbReference type="EMBL" id="MBB3170521.1"/>
    </source>
</evidence>
<name>A0A3N0AD84_9ACTN</name>
<dbReference type="Proteomes" id="UP000530850">
    <property type="component" value="Unassembled WGS sequence"/>
</dbReference>
<keyword evidence="1" id="KW-0175">Coiled coil</keyword>
<feature type="coiled-coil region" evidence="1">
    <location>
        <begin position="181"/>
        <end position="247"/>
    </location>
</feature>
<sequence length="285" mass="31065">MPSYVRPSLILNVDIDERDFSDEAVADIKRSYSYVAPSQVKAAPAPADTEDVVWPVANKMTLTVRMHRPYWEKDDPEAQELWEAVMPKWLHNMFFKVSNTITASNKIRREKGRPTLDFPWTGINFVNKMAVTVKAPDDSSIPDSTIDLIEDLREIAVTGAFGEGAVAVCIPSRESYDAQYAAAYAEAKAKAEAEAAAAAEAAEAEKAAEAVALAEGLEEEAAAGDAAEELVAQVEGEEAAADESLAEEERLAIVPEFDVDYTLWSVTYADGTVKTYDSAKAEFVD</sequence>
<evidence type="ECO:0000313" key="4">
    <source>
        <dbReference type="Proteomes" id="UP000309454"/>
    </source>
</evidence>
<dbReference type="EMBL" id="JACHYA010000001">
    <property type="protein sequence ID" value="MBB3170521.1"/>
    <property type="molecule type" value="Genomic_DNA"/>
</dbReference>
<reference evidence="3 4" key="1">
    <citation type="submission" date="2019-04" db="EMBL/GenBank/DDBJ databases">
        <title>Microbes associate with the intestines of laboratory mice.</title>
        <authorList>
            <person name="Navarre W."/>
            <person name="Wong E."/>
            <person name="Huang K.C."/>
            <person name="Tropini C."/>
            <person name="Ng K."/>
            <person name="Yu B."/>
        </authorList>
    </citation>
    <scope>NUCLEOTIDE SEQUENCE [LARGE SCALE GENOMIC DNA]</scope>
    <source>
        <strain evidence="3 4">NM48_B13</strain>
    </source>
</reference>
<proteinExistence type="predicted"/>
<dbReference type="EMBL" id="SSTM01000001">
    <property type="protein sequence ID" value="TJW12260.1"/>
    <property type="molecule type" value="Genomic_DNA"/>
</dbReference>
<protein>
    <submittedName>
        <fullName evidence="2">Uncharacterized protein</fullName>
    </submittedName>
</protein>
<comment type="caution">
    <text evidence="2">The sequence shown here is derived from an EMBL/GenBank/DDBJ whole genome shotgun (WGS) entry which is preliminary data.</text>
</comment>
<dbReference type="AlphaFoldDB" id="A0A3N0AD84"/>
<evidence type="ECO:0000313" key="3">
    <source>
        <dbReference type="EMBL" id="TJW12260.1"/>
    </source>
</evidence>
<dbReference type="RefSeq" id="WP_123184638.1">
    <property type="nucleotide sequence ID" value="NZ_CAPYQC010000007.1"/>
</dbReference>
<keyword evidence="4" id="KW-1185">Reference proteome</keyword>
<dbReference type="GeneID" id="93355952"/>
<dbReference type="Proteomes" id="UP000309454">
    <property type="component" value="Unassembled WGS sequence"/>
</dbReference>
<accession>A0A3N0AD84</accession>
<dbReference type="OrthoDB" id="3176577at2"/>
<gene>
    <name evidence="3" type="ORF">E5982_01255</name>
    <name evidence="2" type="ORF">FHR31_000301</name>
</gene>